<dbReference type="EMBL" id="MWAK01000352">
    <property type="protein sequence ID" value="OPZ89568.1"/>
    <property type="molecule type" value="Genomic_DNA"/>
</dbReference>
<feature type="domain" description="Methionyl/Valyl/Leucyl/Isoleucyl-tRNA synthetase anticodon-binding" evidence="13">
    <location>
        <begin position="3"/>
        <end position="88"/>
    </location>
</feature>
<keyword evidence="5" id="KW-0648">Protein biosynthesis</keyword>
<keyword evidence="2 15" id="KW-0436">Ligase</keyword>
<dbReference type="GO" id="GO:0006438">
    <property type="term" value="P:valyl-tRNA aminoacylation"/>
    <property type="evidence" value="ECO:0007669"/>
    <property type="project" value="InterPro"/>
</dbReference>
<dbReference type="EC" id="6.1.1.9" evidence="1"/>
<dbReference type="InterPro" id="IPR037118">
    <property type="entry name" value="Val-tRNA_synth_C_sf"/>
</dbReference>
<name>A0A1V5M8L2_UNCT6</name>
<dbReference type="Gene3D" id="1.10.287.380">
    <property type="entry name" value="Valyl-tRNA synthetase, C-terminal domain"/>
    <property type="match status" value="1"/>
</dbReference>
<comment type="caution">
    <text evidence="15">The sequence shown here is derived from an EMBL/GenBank/DDBJ whole genome shotgun (WGS) entry which is preliminary data.</text>
</comment>
<feature type="domain" description="Valyl-tRNA synthetase tRNA-binding arm" evidence="14">
    <location>
        <begin position="148"/>
        <end position="210"/>
    </location>
</feature>
<reference evidence="15" key="1">
    <citation type="submission" date="2017-02" db="EMBL/GenBank/DDBJ databases">
        <title>Delving into the versatile metabolic prowess of the omnipresent phylum Bacteroidetes.</title>
        <authorList>
            <person name="Nobu M.K."/>
            <person name="Mei R."/>
            <person name="Narihiro T."/>
            <person name="Kuroda K."/>
            <person name="Liu W.-T."/>
        </authorList>
    </citation>
    <scope>NUCLEOTIDE SEQUENCE</scope>
    <source>
        <strain evidence="15">ADurb.Bin417</strain>
    </source>
</reference>
<keyword evidence="4" id="KW-0067">ATP-binding</keyword>
<gene>
    <name evidence="15" type="primary">valS_2</name>
    <name evidence="15" type="ORF">BWY73_01478</name>
</gene>
<dbReference type="AlphaFoldDB" id="A0A1V5M8L2"/>
<dbReference type="InterPro" id="IPR013155">
    <property type="entry name" value="M/V/L/I-tRNA-synth_anticd-bd"/>
</dbReference>
<feature type="coiled-coil region" evidence="12">
    <location>
        <begin position="151"/>
        <end position="206"/>
    </location>
</feature>
<evidence type="ECO:0000256" key="8">
    <source>
        <dbReference type="ARBA" id="ARBA00024407"/>
    </source>
</evidence>
<dbReference type="InterPro" id="IPR010978">
    <property type="entry name" value="tRNA-bd_arm"/>
</dbReference>
<sequence length="211" mass="24366">MLVLDRFLRLLHPLMPFLTEEIWRRLKEADLVRDPAPLLARAAWPANVRGHYRPALNRQMALLLESVSAVRNLKREFNLAPGQPVRAILVLPRPYHKMIGAAAHYLKRLAGVETLELETAHQRRRLEASGLLSRGEIYLPLAGLFDPEREIVRLNKELAVLERELEKGSGRLSSREFLEKAPAEVIERERARQSQLREKADRIKEHLSFLK</sequence>
<accession>A0A1V5M8L2</accession>
<dbReference type="InterPro" id="IPR002303">
    <property type="entry name" value="Valyl-tRNA_ligase"/>
</dbReference>
<dbReference type="PANTHER" id="PTHR11946">
    <property type="entry name" value="VALYL-TRNA SYNTHETASES"/>
    <property type="match status" value="1"/>
</dbReference>
<evidence type="ECO:0000259" key="14">
    <source>
        <dbReference type="Pfam" id="PF10458"/>
    </source>
</evidence>
<proteinExistence type="inferred from homology"/>
<dbReference type="FunFam" id="1.10.287.380:FF:000001">
    <property type="entry name" value="Valine--tRNA ligase"/>
    <property type="match status" value="1"/>
</dbReference>
<evidence type="ECO:0000256" key="6">
    <source>
        <dbReference type="ARBA" id="ARBA00023054"/>
    </source>
</evidence>
<evidence type="ECO:0000256" key="1">
    <source>
        <dbReference type="ARBA" id="ARBA00013169"/>
    </source>
</evidence>
<dbReference type="SUPFAM" id="SSF47323">
    <property type="entry name" value="Anticodon-binding domain of a subclass of class I aminoacyl-tRNA synthetases"/>
    <property type="match status" value="1"/>
</dbReference>
<comment type="similarity">
    <text evidence="11">Belongs to the class-I aminoacyl-tRNA synthetase family. ValS type 1 subfamily.</text>
</comment>
<evidence type="ECO:0000256" key="3">
    <source>
        <dbReference type="ARBA" id="ARBA00022741"/>
    </source>
</evidence>
<dbReference type="Pfam" id="PF10458">
    <property type="entry name" value="Val_tRNA-synt_C"/>
    <property type="match status" value="1"/>
</dbReference>
<dbReference type="PANTHER" id="PTHR11946:SF93">
    <property type="entry name" value="VALINE--TRNA LIGASE, CHLOROPLASTIC_MITOCHONDRIAL 2"/>
    <property type="match status" value="1"/>
</dbReference>
<evidence type="ECO:0000256" key="9">
    <source>
        <dbReference type="ARBA" id="ARBA00029936"/>
    </source>
</evidence>
<dbReference type="Proteomes" id="UP000485484">
    <property type="component" value="Unassembled WGS sequence"/>
</dbReference>
<keyword evidence="6 12" id="KW-0175">Coiled coil</keyword>
<dbReference type="SUPFAM" id="SSF46589">
    <property type="entry name" value="tRNA-binding arm"/>
    <property type="match status" value="1"/>
</dbReference>
<dbReference type="Gene3D" id="1.10.730.10">
    <property type="entry name" value="Isoleucyl-tRNA Synthetase, Domain 1"/>
    <property type="match status" value="1"/>
</dbReference>
<dbReference type="Pfam" id="PF08264">
    <property type="entry name" value="Anticodon_1"/>
    <property type="match status" value="1"/>
</dbReference>
<dbReference type="GO" id="GO:0005829">
    <property type="term" value="C:cytosol"/>
    <property type="evidence" value="ECO:0007669"/>
    <property type="project" value="TreeGrafter"/>
</dbReference>
<evidence type="ECO:0000256" key="11">
    <source>
        <dbReference type="ARBA" id="ARBA00060830"/>
    </source>
</evidence>
<evidence type="ECO:0000256" key="4">
    <source>
        <dbReference type="ARBA" id="ARBA00022840"/>
    </source>
</evidence>
<dbReference type="InterPro" id="IPR009080">
    <property type="entry name" value="tRNAsynth_Ia_anticodon-bd"/>
</dbReference>
<evidence type="ECO:0000256" key="10">
    <source>
        <dbReference type="ARBA" id="ARBA00047552"/>
    </source>
</evidence>
<protein>
    <recommendedName>
        <fullName evidence="8">Valine--tRNA ligase</fullName>
        <ecNumber evidence="1">6.1.1.9</ecNumber>
    </recommendedName>
    <alternativeName>
        <fullName evidence="9">Valyl-tRNA synthetase</fullName>
    </alternativeName>
</protein>
<dbReference type="GO" id="GO:0004832">
    <property type="term" value="F:valine-tRNA ligase activity"/>
    <property type="evidence" value="ECO:0007669"/>
    <property type="project" value="UniProtKB-EC"/>
</dbReference>
<dbReference type="InterPro" id="IPR019499">
    <property type="entry name" value="Val-tRNA_synth_tRNA-bd"/>
</dbReference>
<keyword evidence="3" id="KW-0547">Nucleotide-binding</keyword>
<comment type="catalytic activity">
    <reaction evidence="10">
        <text>tRNA(Val) + L-valine + ATP = L-valyl-tRNA(Val) + AMP + diphosphate</text>
        <dbReference type="Rhea" id="RHEA:10704"/>
        <dbReference type="Rhea" id="RHEA-COMP:9672"/>
        <dbReference type="Rhea" id="RHEA-COMP:9708"/>
        <dbReference type="ChEBI" id="CHEBI:30616"/>
        <dbReference type="ChEBI" id="CHEBI:33019"/>
        <dbReference type="ChEBI" id="CHEBI:57762"/>
        <dbReference type="ChEBI" id="CHEBI:78442"/>
        <dbReference type="ChEBI" id="CHEBI:78537"/>
        <dbReference type="ChEBI" id="CHEBI:456215"/>
        <dbReference type="EC" id="6.1.1.9"/>
    </reaction>
</comment>
<evidence type="ECO:0000256" key="5">
    <source>
        <dbReference type="ARBA" id="ARBA00022917"/>
    </source>
</evidence>
<keyword evidence="7" id="KW-0030">Aminoacyl-tRNA synthetase</keyword>
<evidence type="ECO:0000259" key="13">
    <source>
        <dbReference type="Pfam" id="PF08264"/>
    </source>
</evidence>
<organism evidence="15">
    <name type="scientific">candidate division TA06 bacterium ADurb.Bin417</name>
    <dbReference type="NCBI Taxonomy" id="1852828"/>
    <lineage>
        <taxon>Bacteria</taxon>
        <taxon>Bacteria division TA06</taxon>
    </lineage>
</organism>
<evidence type="ECO:0000313" key="15">
    <source>
        <dbReference type="EMBL" id="OPZ89568.1"/>
    </source>
</evidence>
<evidence type="ECO:0000256" key="12">
    <source>
        <dbReference type="SAM" id="Coils"/>
    </source>
</evidence>
<evidence type="ECO:0000256" key="2">
    <source>
        <dbReference type="ARBA" id="ARBA00022598"/>
    </source>
</evidence>
<dbReference type="GO" id="GO:0005524">
    <property type="term" value="F:ATP binding"/>
    <property type="evidence" value="ECO:0007669"/>
    <property type="project" value="UniProtKB-KW"/>
</dbReference>
<evidence type="ECO:0000256" key="7">
    <source>
        <dbReference type="ARBA" id="ARBA00023146"/>
    </source>
</evidence>